<name>A0A9Q0PGL4_9ROSI</name>
<gene>
    <name evidence="1" type="ORF">OIU74_016525</name>
</gene>
<keyword evidence="2" id="KW-1185">Reference proteome</keyword>
<proteinExistence type="predicted"/>
<dbReference type="PANTHER" id="PTHR47203:SF1">
    <property type="entry name" value="HYPOTHETICAL BASE EXCISION DNA REPAIR PROTEIN (EUROFUNG)"/>
    <property type="match status" value="1"/>
</dbReference>
<dbReference type="PANTHER" id="PTHR47203">
    <property type="match status" value="1"/>
</dbReference>
<dbReference type="AlphaFoldDB" id="A0A9Q0PGL4"/>
<dbReference type="Proteomes" id="UP001151752">
    <property type="component" value="Chromosome 15W"/>
</dbReference>
<dbReference type="InterPro" id="IPR011257">
    <property type="entry name" value="DNA_glycosylase"/>
</dbReference>
<dbReference type="EMBL" id="JAPFFM010000019">
    <property type="protein sequence ID" value="KAJ6687841.1"/>
    <property type="molecule type" value="Genomic_DNA"/>
</dbReference>
<evidence type="ECO:0000313" key="1">
    <source>
        <dbReference type="EMBL" id="KAJ6687841.1"/>
    </source>
</evidence>
<protein>
    <submittedName>
        <fullName evidence="1">Uncharacterized protein</fullName>
    </submittedName>
</protein>
<dbReference type="GO" id="GO:0003824">
    <property type="term" value="F:catalytic activity"/>
    <property type="evidence" value="ECO:0007669"/>
    <property type="project" value="InterPro"/>
</dbReference>
<sequence>MNVEPYETLSWPSTAFLKSLQVEEEEEEESVLDGLVKTVLSQNTTEVNSQRAFLNLKSAFPTWENVLAAESKFVENAISVAV</sequence>
<dbReference type="GO" id="GO:0006281">
    <property type="term" value="P:DNA repair"/>
    <property type="evidence" value="ECO:0007669"/>
    <property type="project" value="InterPro"/>
</dbReference>
<reference evidence="1" key="1">
    <citation type="submission" date="2022-11" db="EMBL/GenBank/DDBJ databases">
        <authorList>
            <person name="Hyden B.L."/>
            <person name="Feng K."/>
            <person name="Yates T."/>
            <person name="Jawdy S."/>
            <person name="Smart L.B."/>
            <person name="Muchero W."/>
        </authorList>
    </citation>
    <scope>NUCLEOTIDE SEQUENCE</scope>
    <source>
        <tissue evidence="1">Shoot tip</tissue>
    </source>
</reference>
<reference evidence="1" key="2">
    <citation type="journal article" date="2023" name="Int. J. Mol. Sci.">
        <title>De Novo Assembly and Annotation of 11 Diverse Shrub Willow (Salix) Genomes Reveals Novel Gene Organization in Sex-Linked Regions.</title>
        <authorList>
            <person name="Hyden B."/>
            <person name="Feng K."/>
            <person name="Yates T.B."/>
            <person name="Jawdy S."/>
            <person name="Cereghino C."/>
            <person name="Smart L.B."/>
            <person name="Muchero W."/>
        </authorList>
    </citation>
    <scope>NUCLEOTIDE SEQUENCE</scope>
    <source>
        <tissue evidence="1">Shoot tip</tissue>
    </source>
</reference>
<dbReference type="SUPFAM" id="SSF48150">
    <property type="entry name" value="DNA-glycosylase"/>
    <property type="match status" value="1"/>
</dbReference>
<accession>A0A9Q0PGL4</accession>
<comment type="caution">
    <text evidence="1">The sequence shown here is derived from an EMBL/GenBank/DDBJ whole genome shotgun (WGS) entry which is preliminary data.</text>
</comment>
<evidence type="ECO:0000313" key="2">
    <source>
        <dbReference type="Proteomes" id="UP001151752"/>
    </source>
</evidence>
<dbReference type="Gene3D" id="1.10.340.30">
    <property type="entry name" value="Hypothetical protein, domain 2"/>
    <property type="match status" value="1"/>
</dbReference>
<organism evidence="1 2">
    <name type="scientific">Salix koriyanagi</name>
    <dbReference type="NCBI Taxonomy" id="2511006"/>
    <lineage>
        <taxon>Eukaryota</taxon>
        <taxon>Viridiplantae</taxon>
        <taxon>Streptophyta</taxon>
        <taxon>Embryophyta</taxon>
        <taxon>Tracheophyta</taxon>
        <taxon>Spermatophyta</taxon>
        <taxon>Magnoliopsida</taxon>
        <taxon>eudicotyledons</taxon>
        <taxon>Gunneridae</taxon>
        <taxon>Pentapetalae</taxon>
        <taxon>rosids</taxon>
        <taxon>fabids</taxon>
        <taxon>Malpighiales</taxon>
        <taxon>Salicaceae</taxon>
        <taxon>Saliceae</taxon>
        <taxon>Salix</taxon>
    </lineage>
</organism>